<feature type="region of interest" description="Disordered" evidence="8">
    <location>
        <begin position="1"/>
        <end position="39"/>
    </location>
</feature>
<dbReference type="GO" id="GO:0016282">
    <property type="term" value="C:eukaryotic 43S preinitiation complex"/>
    <property type="evidence" value="ECO:0007669"/>
    <property type="project" value="UniProtKB-UniRule"/>
</dbReference>
<evidence type="ECO:0000256" key="4">
    <source>
        <dbReference type="ARBA" id="ARBA00022884"/>
    </source>
</evidence>
<dbReference type="GO" id="GO:0005852">
    <property type="term" value="C:eukaryotic translation initiation factor 3 complex"/>
    <property type="evidence" value="ECO:0007669"/>
    <property type="project" value="UniProtKB-UniRule"/>
</dbReference>
<dbReference type="InterPro" id="IPR011400">
    <property type="entry name" value="EIF3B"/>
</dbReference>
<accession>F0V8S3</accession>
<dbReference type="InterPro" id="IPR015943">
    <property type="entry name" value="WD40/YVTN_repeat-like_dom_sf"/>
</dbReference>
<dbReference type="RefSeq" id="XP_003880149.1">
    <property type="nucleotide sequence ID" value="XM_003880100.1"/>
</dbReference>
<organism evidence="10 12">
    <name type="scientific">Neospora caninum (strain Liverpool)</name>
    <dbReference type="NCBI Taxonomy" id="572307"/>
    <lineage>
        <taxon>Eukaryota</taxon>
        <taxon>Sar</taxon>
        <taxon>Alveolata</taxon>
        <taxon>Apicomplexa</taxon>
        <taxon>Conoidasida</taxon>
        <taxon>Coccidia</taxon>
        <taxon>Eucoccidiorida</taxon>
        <taxon>Eimeriorina</taxon>
        <taxon>Sarcocystidae</taxon>
        <taxon>Neospora</taxon>
    </lineage>
</organism>
<dbReference type="eggNOG" id="KOG2314">
    <property type="taxonomic scope" value="Eukaryota"/>
</dbReference>
<dbReference type="InterPro" id="IPR013979">
    <property type="entry name" value="TIF_beta_prop-like"/>
</dbReference>
<feature type="compositionally biased region" description="Acidic residues" evidence="8">
    <location>
        <begin position="10"/>
        <end position="34"/>
    </location>
</feature>
<keyword evidence="4 6" id="KW-0694">RNA-binding</keyword>
<dbReference type="SUPFAM" id="SSF54928">
    <property type="entry name" value="RNA-binding domain, RBD"/>
    <property type="match status" value="1"/>
</dbReference>
<dbReference type="PANTHER" id="PTHR14068">
    <property type="entry name" value="EUKARYOTIC TRANSLATION INITIATION FACTOR 3 EIF3 -RELATED"/>
    <property type="match status" value="1"/>
</dbReference>
<comment type="function">
    <text evidence="7">Component of the eukaryotic translation initiation factor 3 (eIF-3) complex, which is involved in protein synthesis and, together with other initiation factors, stimulates binding of mRNA and methionyl-tRNAi to the 40S ribosome.</text>
</comment>
<dbReference type="InParanoid" id="F0V8S3"/>
<evidence type="ECO:0000256" key="2">
    <source>
        <dbReference type="ARBA" id="ARBA00022490"/>
    </source>
</evidence>
<protein>
    <recommendedName>
        <fullName evidence="6 7">Eukaryotic translation initiation factor 3 subunit B</fullName>
        <shortName evidence="6 7">eIF3b</shortName>
    </recommendedName>
    <alternativeName>
        <fullName evidence="6">Eukaryotic translation initiation factor 3 subunit 9</fullName>
    </alternativeName>
</protein>
<evidence type="ECO:0000256" key="7">
    <source>
        <dbReference type="PIRNR" id="PIRNR036424"/>
    </source>
</evidence>
<dbReference type="OMA" id="LWGGPQF"/>
<dbReference type="Pfam" id="PF08662">
    <property type="entry name" value="eIF2A"/>
    <property type="match status" value="1"/>
</dbReference>
<name>F0V8S3_NEOCL</name>
<dbReference type="GO" id="GO:0031369">
    <property type="term" value="F:translation initiation factor binding"/>
    <property type="evidence" value="ECO:0007669"/>
    <property type="project" value="InterPro"/>
</dbReference>
<keyword evidence="3 6" id="KW-0396">Initiation factor</keyword>
<comment type="similarity">
    <text evidence="6 7">Belongs to the eIF-3 subunit B family.</text>
</comment>
<keyword evidence="5 6" id="KW-0648">Protein biosynthesis</keyword>
<dbReference type="GO" id="GO:0001732">
    <property type="term" value="P:formation of cytoplasmic translation initiation complex"/>
    <property type="evidence" value="ECO:0007669"/>
    <property type="project" value="UniProtKB-UniRule"/>
</dbReference>
<dbReference type="GeneID" id="13446172"/>
<dbReference type="CDD" id="cd12278">
    <property type="entry name" value="RRM_eIF3B"/>
    <property type="match status" value="1"/>
</dbReference>
<evidence type="ECO:0000256" key="6">
    <source>
        <dbReference type="HAMAP-Rule" id="MF_03001"/>
    </source>
</evidence>
<evidence type="ECO:0000256" key="8">
    <source>
        <dbReference type="SAM" id="MobiDB-lite"/>
    </source>
</evidence>
<dbReference type="OrthoDB" id="10250414at2759"/>
<comment type="subcellular location">
    <subcellularLocation>
        <location evidence="1 6 7">Cytoplasm</location>
    </subcellularLocation>
</comment>
<dbReference type="PROSITE" id="PS50102">
    <property type="entry name" value="RRM"/>
    <property type="match status" value="1"/>
</dbReference>
<dbReference type="EMBL" id="LN714476">
    <property type="protein sequence ID" value="CEL64708.1"/>
    <property type="molecule type" value="Genomic_DNA"/>
</dbReference>
<dbReference type="AlphaFoldDB" id="F0V8S3"/>
<reference evidence="10" key="1">
    <citation type="submission" date="2011-02" db="EMBL/GenBank/DDBJ databases">
        <authorList>
            <person name="Aslett M."/>
        </authorList>
    </citation>
    <scope>NUCLEOTIDE SEQUENCE</scope>
    <source>
        <strain evidence="10">Liverpool</strain>
    </source>
</reference>
<dbReference type="SUPFAM" id="SSF82171">
    <property type="entry name" value="DPP6 N-terminal domain-like"/>
    <property type="match status" value="1"/>
</dbReference>
<reference evidence="11" key="4">
    <citation type="journal article" date="2015" name="PLoS ONE">
        <title>Comprehensive Evaluation of Toxoplasma gondii VEG and Neospora caninum LIV Genomes with Tachyzoite Stage Transcriptome and Proteome Defines Novel Transcript Features.</title>
        <authorList>
            <person name="Ramaprasad A."/>
            <person name="Mourier T."/>
            <person name="Naeem R."/>
            <person name="Malas T.B."/>
            <person name="Moussa E."/>
            <person name="Panigrahi A."/>
            <person name="Vermont S.J."/>
            <person name="Otto T.D."/>
            <person name="Wastling J."/>
            <person name="Pain A."/>
        </authorList>
    </citation>
    <scope>NUCLEOTIDE SEQUENCE</scope>
    <source>
        <strain evidence="11">Liverpool</strain>
    </source>
</reference>
<comment type="function">
    <text evidence="6">RNA-binding component of the eukaryotic translation initiation factor 3 (eIF-3) complex, which is involved in protein synthesis of a specialized repertoire of mRNAs and, together with other initiation factors, stimulates binding of mRNA and methionyl-tRNAi to the 40S ribosome. The eIF-3 complex specifically targets and initiates translation of a subset of mRNAs involved in cell proliferation.</text>
</comment>
<feature type="domain" description="RRM" evidence="9">
    <location>
        <begin position="58"/>
        <end position="152"/>
    </location>
</feature>
<dbReference type="InterPro" id="IPR000504">
    <property type="entry name" value="RRM_dom"/>
</dbReference>
<dbReference type="Pfam" id="PF00076">
    <property type="entry name" value="RRM_1"/>
    <property type="match status" value="1"/>
</dbReference>
<dbReference type="PANTHER" id="PTHR14068:SF0">
    <property type="entry name" value="EUKARYOTIC TRANSLATION INITIATION FACTOR 3 SUBUNIT B"/>
    <property type="match status" value="1"/>
</dbReference>
<dbReference type="InterPro" id="IPR034363">
    <property type="entry name" value="eIF3B_RRM"/>
</dbReference>
<dbReference type="InterPro" id="IPR012677">
    <property type="entry name" value="Nucleotide-bd_a/b_plait_sf"/>
</dbReference>
<evidence type="ECO:0000313" key="12">
    <source>
        <dbReference type="Proteomes" id="UP000007494"/>
    </source>
</evidence>
<keyword evidence="12" id="KW-1185">Reference proteome</keyword>
<comment type="subunit">
    <text evidence="6 7">Component of the eukaryotic translation initiation factor 3 (eIF-3) complex.</text>
</comment>
<dbReference type="PIRSF" id="PIRSF036424">
    <property type="entry name" value="eIF3b"/>
    <property type="match status" value="1"/>
</dbReference>
<reference evidence="12" key="3">
    <citation type="journal article" date="2012" name="PLoS Pathog.">
        <title>Comparative genomics of the apicomplexan parasites Toxoplasma gondii and Neospora caninum: Coccidia differing in host range and transmission strategy.</title>
        <authorList>
            <person name="Reid A.J."/>
            <person name="Vermont S.J."/>
            <person name="Cotton J.A."/>
            <person name="Harris D."/>
            <person name="Hill-Cawthorne G.A."/>
            <person name="Konen-Waisman S."/>
            <person name="Latham S.M."/>
            <person name="Mourier T."/>
            <person name="Norton R."/>
            <person name="Quail M.A."/>
            <person name="Sanders M."/>
            <person name="Shanmugam D."/>
            <person name="Sohal A."/>
            <person name="Wasmuth J.D."/>
            <person name="Brunk B."/>
            <person name="Grigg M.E."/>
            <person name="Howard J.C."/>
            <person name="Parkinson J."/>
            <person name="Roos D.S."/>
            <person name="Trees A.J."/>
            <person name="Berriman M."/>
            <person name="Pain A."/>
            <person name="Wastling J.M."/>
        </authorList>
    </citation>
    <scope>NUCLEOTIDE SEQUENCE [LARGE SCALE GENOMIC DNA]</scope>
    <source>
        <strain evidence="12">Liverpool</strain>
    </source>
</reference>
<dbReference type="HAMAP" id="MF_03001">
    <property type="entry name" value="eIF3b"/>
    <property type="match status" value="1"/>
</dbReference>
<evidence type="ECO:0000256" key="1">
    <source>
        <dbReference type="ARBA" id="ARBA00004496"/>
    </source>
</evidence>
<sequence length="759" mass="88752">MVRIEKDDLPAEEQDLLEFLSEDSDEGEDDDPEQAEEKLKEKLSQMEPLLQMDYSFPSTIVLVGVPKVGKDKHEKLRLVLDKKMVEELSKKGAESVNEGLTISMPVNEETGMTKGFCFVTFSNQFNAQHAAHHLNGWALDAKHTFRAALLDDFDEIVGRGANYRPPIKLLGFTRENFRWWLLDARGREQFVIRYADETEIYWHDPIERDCSVLVYNGHRERADGKRVWTDFRVQWSPQGSFLATFHRPGIALWAGDQFEKKVRFEHKDVKQIDFSPNETYVITWDGSPAQLRNEKAVRIWKVMTGELLRQFPTPAHSPRGGEYPHFLFSHDDRYVARMGEKELCVYQMECDEEPEAADGEKGEDKGRKGQDRCAVRLLRDPRDGKLSSLKYPLEKFEWSPTENIISVWIKGSEDAPGRLLLVEIPSRRELSSKNVYNVKGASMHWQSKGDFLCLRTVAFKKTGKKGKKEFTQLEIFRMREKDIPVDNVQLNDVAVQLHWEEGYSKRFALVVHDEQTSNQALRFYRVCDASEDGKRDTTLIYSFDISGYMNYMQWSPFGSYFILASLGLDGTLLFCCLNDQDTVQVLHMDEHFMVNEVRWSACGRYLSTAVVLPMLPSSNTASFRLGSNTGYKIWTFQGKLQYKCQKDQFYQFLWRPHPPSLLKKEKIEEIKKKMKDYSKRYEAEDEKLRLEQRSAFIRQRKEEMDEFTRVLDGLNQWKVDHDMYDEWQLAYETFDAQFDWEDKEEVIEEELEVKEEIIT</sequence>
<dbReference type="FunCoup" id="F0V8S3">
    <property type="interactions" value="689"/>
</dbReference>
<dbReference type="InterPro" id="IPR035979">
    <property type="entry name" value="RBD_domain_sf"/>
</dbReference>
<gene>
    <name evidence="11" type="ORF">BN1204_005900</name>
    <name evidence="10" type="ORF">NCLIV_005900</name>
</gene>
<evidence type="ECO:0000256" key="3">
    <source>
        <dbReference type="ARBA" id="ARBA00022540"/>
    </source>
</evidence>
<dbReference type="GO" id="GO:0033290">
    <property type="term" value="C:eukaryotic 48S preinitiation complex"/>
    <property type="evidence" value="ECO:0007669"/>
    <property type="project" value="UniProtKB-UniRule"/>
</dbReference>
<evidence type="ECO:0000313" key="10">
    <source>
        <dbReference type="EMBL" id="CBZ50114.1"/>
    </source>
</evidence>
<dbReference type="GO" id="GO:0003743">
    <property type="term" value="F:translation initiation factor activity"/>
    <property type="evidence" value="ECO:0007669"/>
    <property type="project" value="UniProtKB-UniRule"/>
</dbReference>
<evidence type="ECO:0000313" key="11">
    <source>
        <dbReference type="EMBL" id="CEL64708.1"/>
    </source>
</evidence>
<dbReference type="Gene3D" id="2.130.10.10">
    <property type="entry name" value="YVTN repeat-like/Quinoprotein amine dehydrogenase"/>
    <property type="match status" value="1"/>
</dbReference>
<dbReference type="GO" id="GO:0003723">
    <property type="term" value="F:RNA binding"/>
    <property type="evidence" value="ECO:0007669"/>
    <property type="project" value="UniProtKB-UniRule"/>
</dbReference>
<dbReference type="Gene3D" id="3.30.70.330">
    <property type="match status" value="1"/>
</dbReference>
<keyword evidence="2 6" id="KW-0963">Cytoplasm</keyword>
<evidence type="ECO:0000259" key="9">
    <source>
        <dbReference type="PROSITE" id="PS50102"/>
    </source>
</evidence>
<proteinExistence type="inferred from homology"/>
<dbReference type="VEuPathDB" id="ToxoDB:NCLIV_005900"/>
<dbReference type="EMBL" id="FR823382">
    <property type="protein sequence ID" value="CBZ50114.1"/>
    <property type="molecule type" value="Genomic_DNA"/>
</dbReference>
<reference evidence="10" key="2">
    <citation type="submission" date="2011-03" db="EMBL/GenBank/DDBJ databases">
        <title>Comparative genomics and transcriptomics of Neospora caninum and Toxoplasma gondii.</title>
        <authorList>
            <person name="Reid A.J."/>
            <person name="Sohal A."/>
            <person name="Harris D."/>
            <person name="Quail M."/>
            <person name="Sanders M."/>
            <person name="Berriman M."/>
            <person name="Wastling J.M."/>
            <person name="Pain A."/>
        </authorList>
    </citation>
    <scope>NUCLEOTIDE SEQUENCE</scope>
    <source>
        <strain evidence="10">Liverpool</strain>
    </source>
</reference>
<dbReference type="Proteomes" id="UP000007494">
    <property type="component" value="Chromosome II"/>
</dbReference>
<evidence type="ECO:0000256" key="5">
    <source>
        <dbReference type="ARBA" id="ARBA00022917"/>
    </source>
</evidence>